<comment type="similarity">
    <text evidence="1">Belongs to the PIH1 family.</text>
</comment>
<evidence type="ECO:0000259" key="3">
    <source>
        <dbReference type="Pfam" id="PF08190"/>
    </source>
</evidence>
<name>A0AAD3H7V7_9STRA</name>
<protein>
    <recommendedName>
        <fullName evidence="3">PIH1 N-terminal domain-containing protein</fullName>
    </recommendedName>
</protein>
<evidence type="ECO:0000313" key="5">
    <source>
        <dbReference type="Proteomes" id="UP001054902"/>
    </source>
</evidence>
<dbReference type="InterPro" id="IPR050734">
    <property type="entry name" value="PIH1/Kintoun_subfamily"/>
</dbReference>
<dbReference type="EMBL" id="BLLK01000047">
    <property type="protein sequence ID" value="GFH53476.1"/>
    <property type="molecule type" value="Genomic_DNA"/>
</dbReference>
<gene>
    <name evidence="4" type="ORF">CTEN210_09952</name>
</gene>
<feature type="compositionally biased region" description="Polar residues" evidence="2">
    <location>
        <begin position="318"/>
        <end position="331"/>
    </location>
</feature>
<evidence type="ECO:0000313" key="4">
    <source>
        <dbReference type="EMBL" id="GFH53476.1"/>
    </source>
</evidence>
<sequence length="471" mass="53820">MMDLKQIQDSKQSRDKDDFVKLFMPGESKDEGVLIQPKEGFVIKTKESKNQQKVFINVTFHEAIAKPSVKKRLDKDGKEIEGLNLPLSMSAIRECTDRSGNPCLVVDAVSNPCKESEISADSTGSHLDFLCQALLQCFDQKHKDYAPLDRKYVLPKLKYIGFVNEVTGEVVRKQSEEVGVLKQFVKDTSKSELTLKEYLEHAKAIENEVLCMNLGESRSMPFIILDSKNIQGLRVFFLMSEADASLIEIKASAYSLFLSKEGYKTLEYPLPVSINTKSIRCEYNRETEVVTIQMTLDEACQHENPDVGTDQWTMSKALSTSSKDNKNSQTFNDDDPSSSSESNIVNNDFDPFHIHSKLPWKQIINPAKKTEAKGDFNLPEDKYHTMDTISQYNLQEQEKERLEKSHERKDFMREGLSEKEEQCEMVSSIKENEKQCFTDSKHKRCLDSIEKLLKRTVKVNPNTPSAWYTVV</sequence>
<accession>A0AAD3H7V7</accession>
<dbReference type="Pfam" id="PF08190">
    <property type="entry name" value="PIH1"/>
    <property type="match status" value="1"/>
</dbReference>
<dbReference type="Proteomes" id="UP001054902">
    <property type="component" value="Unassembled WGS sequence"/>
</dbReference>
<dbReference type="PANTHER" id="PTHR22997:SF0">
    <property type="entry name" value="PIH1 DOMAIN-CONTAINING PROTEIN 1"/>
    <property type="match status" value="1"/>
</dbReference>
<dbReference type="AlphaFoldDB" id="A0AAD3H7V7"/>
<proteinExistence type="inferred from homology"/>
<feature type="domain" description="PIH1 N-terminal" evidence="3">
    <location>
        <begin position="11"/>
        <end position="176"/>
    </location>
</feature>
<dbReference type="PANTHER" id="PTHR22997">
    <property type="entry name" value="PIH1 DOMAIN-CONTAINING PROTEIN 1"/>
    <property type="match status" value="1"/>
</dbReference>
<keyword evidence="5" id="KW-1185">Reference proteome</keyword>
<reference evidence="4 5" key="1">
    <citation type="journal article" date="2021" name="Sci. Rep.">
        <title>The genome of the diatom Chaetoceros tenuissimus carries an ancient integrated fragment of an extant virus.</title>
        <authorList>
            <person name="Hongo Y."/>
            <person name="Kimura K."/>
            <person name="Takaki Y."/>
            <person name="Yoshida Y."/>
            <person name="Baba S."/>
            <person name="Kobayashi G."/>
            <person name="Nagasaki K."/>
            <person name="Hano T."/>
            <person name="Tomaru Y."/>
        </authorList>
    </citation>
    <scope>NUCLEOTIDE SEQUENCE [LARGE SCALE GENOMIC DNA]</scope>
    <source>
        <strain evidence="4 5">NIES-3715</strain>
    </source>
</reference>
<comment type="caution">
    <text evidence="4">The sequence shown here is derived from an EMBL/GenBank/DDBJ whole genome shotgun (WGS) entry which is preliminary data.</text>
</comment>
<organism evidence="4 5">
    <name type="scientific">Chaetoceros tenuissimus</name>
    <dbReference type="NCBI Taxonomy" id="426638"/>
    <lineage>
        <taxon>Eukaryota</taxon>
        <taxon>Sar</taxon>
        <taxon>Stramenopiles</taxon>
        <taxon>Ochrophyta</taxon>
        <taxon>Bacillariophyta</taxon>
        <taxon>Coscinodiscophyceae</taxon>
        <taxon>Chaetocerotophycidae</taxon>
        <taxon>Chaetocerotales</taxon>
        <taxon>Chaetocerotaceae</taxon>
        <taxon>Chaetoceros</taxon>
    </lineage>
</organism>
<feature type="region of interest" description="Disordered" evidence="2">
    <location>
        <begin position="318"/>
        <end position="346"/>
    </location>
</feature>
<dbReference type="InterPro" id="IPR012981">
    <property type="entry name" value="PIH1_N"/>
</dbReference>
<evidence type="ECO:0000256" key="2">
    <source>
        <dbReference type="SAM" id="MobiDB-lite"/>
    </source>
</evidence>
<evidence type="ECO:0000256" key="1">
    <source>
        <dbReference type="ARBA" id="ARBA00008511"/>
    </source>
</evidence>
<dbReference type="GO" id="GO:0005737">
    <property type="term" value="C:cytoplasm"/>
    <property type="evidence" value="ECO:0007669"/>
    <property type="project" value="TreeGrafter"/>
</dbReference>
<feature type="compositionally biased region" description="Low complexity" evidence="2">
    <location>
        <begin position="337"/>
        <end position="346"/>
    </location>
</feature>